<dbReference type="Proteomes" id="UP000026961">
    <property type="component" value="Chromosome 6"/>
</dbReference>
<dbReference type="AlphaFoldDB" id="A0A0E0A991"/>
<evidence type="ECO:0000313" key="1">
    <source>
        <dbReference type="EnsemblPlants" id="OGLUM06G14830.1"/>
    </source>
</evidence>
<proteinExistence type="predicted"/>
<dbReference type="EnsemblPlants" id="OGLUM06G14830.1">
    <property type="protein sequence ID" value="OGLUM06G14830.1"/>
    <property type="gene ID" value="OGLUM06G14830"/>
</dbReference>
<reference evidence="1" key="2">
    <citation type="submission" date="2018-05" db="EMBL/GenBank/DDBJ databases">
        <title>OgluRS3 (Oryza glumaepatula Reference Sequence Version 3).</title>
        <authorList>
            <person name="Zhang J."/>
            <person name="Kudrna D."/>
            <person name="Lee S."/>
            <person name="Talag J."/>
            <person name="Welchert J."/>
            <person name="Wing R.A."/>
        </authorList>
    </citation>
    <scope>NUCLEOTIDE SEQUENCE [LARGE SCALE GENOMIC DNA]</scope>
</reference>
<protein>
    <submittedName>
        <fullName evidence="1">Uncharacterized protein</fullName>
    </submittedName>
</protein>
<accession>A0A0E0A991</accession>
<dbReference type="Gramene" id="OGLUM06G14830.1">
    <property type="protein sequence ID" value="OGLUM06G14830.1"/>
    <property type="gene ID" value="OGLUM06G14830"/>
</dbReference>
<dbReference type="HOGENOM" id="CLU_2076872_0_0_1"/>
<name>A0A0E0A991_9ORYZ</name>
<keyword evidence="2" id="KW-1185">Reference proteome</keyword>
<reference evidence="1" key="1">
    <citation type="submission" date="2015-04" db="UniProtKB">
        <authorList>
            <consortium name="EnsemblPlants"/>
        </authorList>
    </citation>
    <scope>IDENTIFICATION</scope>
</reference>
<sequence length="131" mass="14927">MVSAVTHRRGRSQGWRRRPDLRKKELDLFNDDASARFLWWACYWDLGEDGGPVVRKETHRMDRNGIAMHDGALDVGSDVELGTMCSIHKKERTHDMNGCEDDVLSVMRMTLGSHNGLVPLNFGETRLLLGF</sequence>
<organism evidence="1">
    <name type="scientific">Oryza glumipatula</name>
    <dbReference type="NCBI Taxonomy" id="40148"/>
    <lineage>
        <taxon>Eukaryota</taxon>
        <taxon>Viridiplantae</taxon>
        <taxon>Streptophyta</taxon>
        <taxon>Embryophyta</taxon>
        <taxon>Tracheophyta</taxon>
        <taxon>Spermatophyta</taxon>
        <taxon>Magnoliopsida</taxon>
        <taxon>Liliopsida</taxon>
        <taxon>Poales</taxon>
        <taxon>Poaceae</taxon>
        <taxon>BOP clade</taxon>
        <taxon>Oryzoideae</taxon>
        <taxon>Oryzeae</taxon>
        <taxon>Oryzinae</taxon>
        <taxon>Oryza</taxon>
    </lineage>
</organism>
<evidence type="ECO:0000313" key="2">
    <source>
        <dbReference type="Proteomes" id="UP000026961"/>
    </source>
</evidence>